<proteinExistence type="predicted"/>
<accession>A0A2B4RKR9</accession>
<name>A0A2B4RKR9_STYPI</name>
<evidence type="ECO:0000256" key="1">
    <source>
        <dbReference type="SAM" id="MobiDB-lite"/>
    </source>
</evidence>
<gene>
    <name evidence="2" type="ORF">AWC38_SpisGene18284</name>
</gene>
<feature type="compositionally biased region" description="Polar residues" evidence="1">
    <location>
        <begin position="46"/>
        <end position="61"/>
    </location>
</feature>
<dbReference type="Proteomes" id="UP000225706">
    <property type="component" value="Unassembled WGS sequence"/>
</dbReference>
<feature type="region of interest" description="Disordered" evidence="1">
    <location>
        <begin position="1"/>
        <end position="61"/>
    </location>
</feature>
<reference evidence="3" key="1">
    <citation type="journal article" date="2017" name="bioRxiv">
        <title>Comparative analysis of the genomes of Stylophora pistillata and Acropora digitifera provides evidence for extensive differences between species of corals.</title>
        <authorList>
            <person name="Voolstra C.R."/>
            <person name="Li Y."/>
            <person name="Liew Y.J."/>
            <person name="Baumgarten S."/>
            <person name="Zoccola D."/>
            <person name="Flot J.-F."/>
            <person name="Tambutte S."/>
            <person name="Allemand D."/>
            <person name="Aranda M."/>
        </authorList>
    </citation>
    <scope>NUCLEOTIDE SEQUENCE [LARGE SCALE GENOMIC DNA]</scope>
</reference>
<comment type="caution">
    <text evidence="2">The sequence shown here is derived from an EMBL/GenBank/DDBJ whole genome shotgun (WGS) entry which is preliminary data.</text>
</comment>
<evidence type="ECO:0000313" key="3">
    <source>
        <dbReference type="Proteomes" id="UP000225706"/>
    </source>
</evidence>
<protein>
    <submittedName>
        <fullName evidence="2">Uncharacterized protein</fullName>
    </submittedName>
</protein>
<feature type="compositionally biased region" description="Polar residues" evidence="1">
    <location>
        <begin position="131"/>
        <end position="140"/>
    </location>
</feature>
<dbReference type="AlphaFoldDB" id="A0A2B4RKR9"/>
<organism evidence="2 3">
    <name type="scientific">Stylophora pistillata</name>
    <name type="common">Smooth cauliflower coral</name>
    <dbReference type="NCBI Taxonomy" id="50429"/>
    <lineage>
        <taxon>Eukaryota</taxon>
        <taxon>Metazoa</taxon>
        <taxon>Cnidaria</taxon>
        <taxon>Anthozoa</taxon>
        <taxon>Hexacorallia</taxon>
        <taxon>Scleractinia</taxon>
        <taxon>Astrocoeniina</taxon>
        <taxon>Pocilloporidae</taxon>
        <taxon>Stylophora</taxon>
    </lineage>
</organism>
<evidence type="ECO:0000313" key="2">
    <source>
        <dbReference type="EMBL" id="PFX17389.1"/>
    </source>
</evidence>
<feature type="compositionally biased region" description="Basic and acidic residues" evidence="1">
    <location>
        <begin position="11"/>
        <end position="31"/>
    </location>
</feature>
<keyword evidence="3" id="KW-1185">Reference proteome</keyword>
<feature type="region of interest" description="Disordered" evidence="1">
    <location>
        <begin position="78"/>
        <end position="140"/>
    </location>
</feature>
<sequence length="153" mass="16193">MGDNPSSTPPKEVRGKEKSSKEDLSTDEVRKSAGKPASQKGGKRPSTVQAPTNSANEGSSDFTLNAVALGSVIAEAVKGGNGDEESADDCNSSVSKDDGESLVEEEPPAKKKRLSEQGKNSNPLITKLTKPYSSPNTSVPLSTENLRHLWIRL</sequence>
<dbReference type="EMBL" id="LSMT01000476">
    <property type="protein sequence ID" value="PFX17389.1"/>
    <property type="molecule type" value="Genomic_DNA"/>
</dbReference>